<dbReference type="Pfam" id="PF17941">
    <property type="entry name" value="PP_kinase_C_1"/>
    <property type="match status" value="1"/>
</dbReference>
<protein>
    <submittedName>
        <fullName evidence="4">Polyphosphate kinase</fullName>
        <ecNumber evidence="4">2.7.4.1</ecNumber>
    </submittedName>
</protein>
<dbReference type="Gene3D" id="3.30.1840.10">
    <property type="entry name" value="Polyphosphate kinase middle domain"/>
    <property type="match status" value="1"/>
</dbReference>
<feature type="domain" description="Polyphosphate kinase middle" evidence="1">
    <location>
        <begin position="73"/>
        <end position="258"/>
    </location>
</feature>
<dbReference type="PANTHER" id="PTHR30218">
    <property type="entry name" value="POLYPHOSPHATE KINASE"/>
    <property type="match status" value="1"/>
</dbReference>
<keyword evidence="4" id="KW-0808">Transferase</keyword>
<dbReference type="SUPFAM" id="SSF143724">
    <property type="entry name" value="PHP14-like"/>
    <property type="match status" value="1"/>
</dbReference>
<accession>A0A644Y4R0</accession>
<proteinExistence type="predicted"/>
<dbReference type="PIRSF" id="PIRSF015589">
    <property type="entry name" value="PP_kinase"/>
    <property type="match status" value="1"/>
</dbReference>
<dbReference type="Gene3D" id="3.30.870.10">
    <property type="entry name" value="Endonuclease Chain A"/>
    <property type="match status" value="2"/>
</dbReference>
<dbReference type="EMBL" id="VSSQ01003610">
    <property type="protein sequence ID" value="MPM21533.1"/>
    <property type="molecule type" value="Genomic_DNA"/>
</dbReference>
<dbReference type="Pfam" id="PF13090">
    <property type="entry name" value="PP_kinase_C"/>
    <property type="match status" value="1"/>
</dbReference>
<evidence type="ECO:0000259" key="3">
    <source>
        <dbReference type="Pfam" id="PF17941"/>
    </source>
</evidence>
<dbReference type="GO" id="GO:0009358">
    <property type="term" value="C:polyphosphate kinase complex"/>
    <property type="evidence" value="ECO:0007669"/>
    <property type="project" value="InterPro"/>
</dbReference>
<dbReference type="PANTHER" id="PTHR30218:SF0">
    <property type="entry name" value="POLYPHOSPHATE KINASE"/>
    <property type="match status" value="1"/>
</dbReference>
<sequence>MIRMGSTYELTLSQPEHIDNKSGWTPAQIFKKVFERAHGLNALMEQTFSELETLLAKQGVVRLYHKNWADVDRKYARHYFRYQVLPVLSAQVLDSRHPFPHVASKALHVGVELREKTKEKEKKKNLSLFGLIPVPDFLPQIVFLPGPTLRYILLEEIVLEFADEIYPYHEILDKSIFCLTRNADLTIDEFDLDPREDYREQMRTVLKKRSRLAPICMEVQYATKSSPMLSFFCKQWGLKNQQVFYKKAPLNFGFLSSLIDKIPTKQRTILLYPPYTPQYPPDWQPDESKIRQIQERDRLLYFPYDSIEPFLQLIKEASEDPEVLSIKIAIYRLANRSRLVEYLLTAVENGKEVLVLVELRARFDEANNINWTEILEEGGCKVIYGLENYKAHAKICLITRRNKDRVQYITQIGTGNYNEKTVHLYTDLSLLTADPVLGEDANRFFSNMSMGYLDGHYESLLVAPKEMKPALLKLIDWELEKARRGETGFVGIKANSLSERELLDKLSEASRAGVRVRLMIRGICCLLPQILGATENIEIRSIVGRFLEHPRIYLFGCDEKRSIYIGSADGMTRNLDYRVEILCPVKDKLLKQQIHHYWNTMWQDNCKARTMLPNGDMVPVESNPAEVYDAQKIFMQEAISKKDNTDLTRQKILNAANKYLKKL</sequence>
<name>A0A644Y4R0_9ZZZZ</name>
<comment type="caution">
    <text evidence="4">The sequence shown here is derived from an EMBL/GenBank/DDBJ whole genome shotgun (WGS) entry which is preliminary data.</text>
</comment>
<dbReference type="GO" id="GO:0008976">
    <property type="term" value="F:polyphosphate kinase activity"/>
    <property type="evidence" value="ECO:0007669"/>
    <property type="project" value="UniProtKB-EC"/>
</dbReference>
<feature type="domain" description="Polyphosphate kinase C-terminal" evidence="3">
    <location>
        <begin position="290"/>
        <end position="449"/>
    </location>
</feature>
<evidence type="ECO:0000259" key="2">
    <source>
        <dbReference type="Pfam" id="PF13090"/>
    </source>
</evidence>
<dbReference type="NCBIfam" id="TIGR03705">
    <property type="entry name" value="poly_P_kin"/>
    <property type="match status" value="1"/>
</dbReference>
<dbReference type="Pfam" id="PF02503">
    <property type="entry name" value="PP_kinase"/>
    <property type="match status" value="1"/>
</dbReference>
<dbReference type="GO" id="GO:0006799">
    <property type="term" value="P:polyphosphate biosynthetic process"/>
    <property type="evidence" value="ECO:0007669"/>
    <property type="project" value="InterPro"/>
</dbReference>
<dbReference type="EC" id="2.7.4.1" evidence="4"/>
<dbReference type="AlphaFoldDB" id="A0A644Y4R0"/>
<dbReference type="InterPro" id="IPR024953">
    <property type="entry name" value="PP_kinase_middle"/>
</dbReference>
<dbReference type="InterPro" id="IPR003414">
    <property type="entry name" value="PP_kinase"/>
</dbReference>
<feature type="domain" description="Polyphosphate kinase C-terminal" evidence="2">
    <location>
        <begin position="460"/>
        <end position="631"/>
    </location>
</feature>
<dbReference type="InterPro" id="IPR025200">
    <property type="entry name" value="PPK_C_dom2"/>
</dbReference>
<dbReference type="InterPro" id="IPR041108">
    <property type="entry name" value="PP_kinase_C_1"/>
</dbReference>
<organism evidence="4">
    <name type="scientific">bioreactor metagenome</name>
    <dbReference type="NCBI Taxonomy" id="1076179"/>
    <lineage>
        <taxon>unclassified sequences</taxon>
        <taxon>metagenomes</taxon>
        <taxon>ecological metagenomes</taxon>
    </lineage>
</organism>
<dbReference type="InterPro" id="IPR036830">
    <property type="entry name" value="PP_kinase_middle_dom_sf"/>
</dbReference>
<gene>
    <name evidence="4" type="primary">ppk_12</name>
    <name evidence="4" type="ORF">SDC9_67977</name>
</gene>
<dbReference type="SUPFAM" id="SSF56024">
    <property type="entry name" value="Phospholipase D/nuclease"/>
    <property type="match status" value="2"/>
</dbReference>
<keyword evidence="4" id="KW-0418">Kinase</keyword>
<reference evidence="4" key="1">
    <citation type="submission" date="2019-08" db="EMBL/GenBank/DDBJ databases">
        <authorList>
            <person name="Kucharzyk K."/>
            <person name="Murdoch R.W."/>
            <person name="Higgins S."/>
            <person name="Loffler F."/>
        </authorList>
    </citation>
    <scope>NUCLEOTIDE SEQUENCE</scope>
</reference>
<evidence type="ECO:0000313" key="4">
    <source>
        <dbReference type="EMBL" id="MPM21533.1"/>
    </source>
</evidence>
<evidence type="ECO:0000259" key="1">
    <source>
        <dbReference type="Pfam" id="PF02503"/>
    </source>
</evidence>